<dbReference type="InterPro" id="IPR029751">
    <property type="entry name" value="Ribosomal_L25_dom"/>
</dbReference>
<evidence type="ECO:0000256" key="5">
    <source>
        <dbReference type="HAMAP-Rule" id="MF_01334"/>
    </source>
</evidence>
<keyword evidence="9" id="KW-1185">Reference proteome</keyword>
<dbReference type="CDD" id="cd00495">
    <property type="entry name" value="Ribosomal_L25_TL5_CTC"/>
    <property type="match status" value="1"/>
</dbReference>
<dbReference type="HAMAP" id="MF_01334">
    <property type="entry name" value="Ribosomal_bL25_CTC"/>
    <property type="match status" value="1"/>
</dbReference>
<dbReference type="GO" id="GO:0022625">
    <property type="term" value="C:cytosolic large ribosomal subunit"/>
    <property type="evidence" value="ECO:0007669"/>
    <property type="project" value="TreeGrafter"/>
</dbReference>
<dbReference type="Gene3D" id="2.170.120.20">
    <property type="entry name" value="Ribosomal protein L25, beta domain"/>
    <property type="match status" value="1"/>
</dbReference>
<keyword evidence="4 5" id="KW-0687">Ribonucleoprotein</keyword>
<dbReference type="GO" id="GO:0006412">
    <property type="term" value="P:translation"/>
    <property type="evidence" value="ECO:0007669"/>
    <property type="project" value="UniProtKB-UniRule"/>
</dbReference>
<dbReference type="RefSeq" id="WP_032124223.1">
    <property type="nucleotide sequence ID" value="NZ_LN879502.1"/>
</dbReference>
<dbReference type="NCBIfam" id="TIGR00731">
    <property type="entry name" value="bL25_bact_ctc"/>
    <property type="match status" value="1"/>
</dbReference>
<dbReference type="GO" id="GO:0003735">
    <property type="term" value="F:structural constituent of ribosome"/>
    <property type="evidence" value="ECO:0007669"/>
    <property type="project" value="InterPro"/>
</dbReference>
<gene>
    <name evidence="5 8" type="primary">rplY</name>
    <name evidence="5" type="synonym">ctc</name>
    <name evidence="8" type="ORF">PNK_1576</name>
</gene>
<evidence type="ECO:0000256" key="4">
    <source>
        <dbReference type="ARBA" id="ARBA00023274"/>
    </source>
</evidence>
<evidence type="ECO:0000259" key="6">
    <source>
        <dbReference type="Pfam" id="PF01386"/>
    </source>
</evidence>
<reference evidence="9" key="1">
    <citation type="submission" date="2015-09" db="EMBL/GenBank/DDBJ databases">
        <authorList>
            <person name="Bertelli C."/>
        </authorList>
    </citation>
    <scope>NUCLEOTIDE SEQUENCE [LARGE SCALE GENOMIC DNA]</scope>
    <source>
        <strain evidence="9">KNic</strain>
    </source>
</reference>
<keyword evidence="3 5" id="KW-0689">Ribosomal protein</keyword>
<evidence type="ECO:0000313" key="8">
    <source>
        <dbReference type="EMBL" id="CUI17186.1"/>
    </source>
</evidence>
<evidence type="ECO:0000256" key="1">
    <source>
        <dbReference type="ARBA" id="ARBA00022730"/>
    </source>
</evidence>
<dbReference type="Proteomes" id="UP000069902">
    <property type="component" value="Chromosome cPNK"/>
</dbReference>
<dbReference type="STRING" id="389348.PNK_1576"/>
<evidence type="ECO:0000256" key="2">
    <source>
        <dbReference type="ARBA" id="ARBA00022884"/>
    </source>
</evidence>
<dbReference type="InterPro" id="IPR020930">
    <property type="entry name" value="Ribosomal_uL5_bac-type"/>
</dbReference>
<dbReference type="InterPro" id="IPR020057">
    <property type="entry name" value="Ribosomal_bL25_b-dom"/>
</dbReference>
<dbReference type="PANTHER" id="PTHR33284">
    <property type="entry name" value="RIBOSOMAL PROTEIN L25/GLN-TRNA SYNTHETASE, ANTI-CODON-BINDING DOMAIN-CONTAINING PROTEIN"/>
    <property type="match status" value="1"/>
</dbReference>
<accession>A0A0U5JF13</accession>
<name>A0A0U5JF13_9BACT</name>
<dbReference type="PANTHER" id="PTHR33284:SF1">
    <property type="entry name" value="RIBOSOMAL PROTEIN L25_GLN-TRNA SYNTHETASE, ANTI-CODON-BINDING DOMAIN-CONTAINING PROTEIN"/>
    <property type="match status" value="1"/>
</dbReference>
<keyword evidence="1 5" id="KW-0699">rRNA-binding</keyword>
<dbReference type="KEGG" id="pnl:PNK_1576"/>
<comment type="function">
    <text evidence="5">This is one of the proteins that binds to the 5S RNA in the ribosome where it forms part of the central protuberance.</text>
</comment>
<dbReference type="PATRIC" id="fig|389348.3.peg.1763"/>
<sequence length="186" mass="20966">MKLQTVSRTGNSKSEVNSLRREGMIPAVLYVRGKAGETLAVKSSEFGAYLRQVKSGHLPTTVFTLVDDKGHERRVLVKDIQYTITTYEVMHLDFEELLEEHKINVKVPIECTGTVDCVGIKLGGVLRQVIRHVRVRCLPKDMPTFFELNVKELGLKQSKRLSDIAIPETVRPLVDLNEVVAVIVKR</sequence>
<dbReference type="SUPFAM" id="SSF50715">
    <property type="entry name" value="Ribosomal protein L25-like"/>
    <property type="match status" value="1"/>
</dbReference>
<dbReference type="InterPro" id="IPR011035">
    <property type="entry name" value="Ribosomal_bL25/Gln-tRNA_synth"/>
</dbReference>
<dbReference type="InterPro" id="IPR037121">
    <property type="entry name" value="Ribosomal_bL25_C"/>
</dbReference>
<dbReference type="Gene3D" id="2.40.240.10">
    <property type="entry name" value="Ribosomal Protein L25, Chain P"/>
    <property type="match status" value="1"/>
</dbReference>
<dbReference type="Pfam" id="PF01386">
    <property type="entry name" value="Ribosomal_L25p"/>
    <property type="match status" value="1"/>
</dbReference>
<dbReference type="InParanoid" id="A0A0U5JF13"/>
<dbReference type="InterPro" id="IPR020056">
    <property type="entry name" value="Rbsml_bL25/Gln-tRNA_synth_N"/>
</dbReference>
<comment type="similarity">
    <text evidence="5">Belongs to the bacterial ribosomal protein bL25 family. CTC subfamily.</text>
</comment>
<evidence type="ECO:0000256" key="3">
    <source>
        <dbReference type="ARBA" id="ARBA00022980"/>
    </source>
</evidence>
<dbReference type="NCBIfam" id="NF004129">
    <property type="entry name" value="PRK05618.1-4"/>
    <property type="match status" value="1"/>
</dbReference>
<keyword evidence="2 5" id="KW-0694">RNA-binding</keyword>
<evidence type="ECO:0000259" key="7">
    <source>
        <dbReference type="Pfam" id="PF14693"/>
    </source>
</evidence>
<organism evidence="8 9">
    <name type="scientific">Candidatus Protochlamydia naegleriophila</name>
    <dbReference type="NCBI Taxonomy" id="389348"/>
    <lineage>
        <taxon>Bacteria</taxon>
        <taxon>Pseudomonadati</taxon>
        <taxon>Chlamydiota</taxon>
        <taxon>Chlamydiia</taxon>
        <taxon>Parachlamydiales</taxon>
        <taxon>Parachlamydiaceae</taxon>
        <taxon>Candidatus Protochlamydia</taxon>
    </lineage>
</organism>
<dbReference type="InterPro" id="IPR001021">
    <property type="entry name" value="Ribosomal_bL25_long"/>
</dbReference>
<dbReference type="AlphaFoldDB" id="A0A0U5JF13"/>
<evidence type="ECO:0000313" key="9">
    <source>
        <dbReference type="Proteomes" id="UP000069902"/>
    </source>
</evidence>
<proteinExistence type="inferred from homology"/>
<dbReference type="EMBL" id="LN879502">
    <property type="protein sequence ID" value="CUI17186.1"/>
    <property type="molecule type" value="Genomic_DNA"/>
</dbReference>
<dbReference type="Pfam" id="PF14693">
    <property type="entry name" value="Ribosomal_TL5_C"/>
    <property type="match status" value="1"/>
</dbReference>
<comment type="subunit">
    <text evidence="5">Part of the 50S ribosomal subunit; part of the 5S rRNA/L5/L18/L25 subcomplex. Contacts the 5S rRNA. Binds to the 5S rRNA independently of L5 and L18.</text>
</comment>
<dbReference type="GO" id="GO:0008097">
    <property type="term" value="F:5S rRNA binding"/>
    <property type="evidence" value="ECO:0007669"/>
    <property type="project" value="InterPro"/>
</dbReference>
<feature type="domain" description="Large ribosomal subunit protein bL25 L25" evidence="6">
    <location>
        <begin position="3"/>
        <end position="94"/>
    </location>
</feature>
<protein>
    <recommendedName>
        <fullName evidence="5">Large ribosomal subunit protein bL25</fullName>
    </recommendedName>
    <alternativeName>
        <fullName evidence="5">General stress protein CTC</fullName>
    </alternativeName>
</protein>
<feature type="domain" description="Large ribosomal subunit protein bL25 beta" evidence="7">
    <location>
        <begin position="102"/>
        <end position="185"/>
    </location>
</feature>